<dbReference type="Gene3D" id="2.30.30.40">
    <property type="entry name" value="SH3 Domains"/>
    <property type="match status" value="1"/>
</dbReference>
<feature type="region of interest" description="Disordered" evidence="11">
    <location>
        <begin position="1936"/>
        <end position="2009"/>
    </location>
</feature>
<dbReference type="GO" id="GO:0005737">
    <property type="term" value="C:cytoplasm"/>
    <property type="evidence" value="ECO:0007669"/>
    <property type="project" value="UniProtKB-SubCell"/>
</dbReference>
<keyword evidence="3 8" id="KW-0728">SH3 domain</keyword>
<dbReference type="OrthoDB" id="18896at2759"/>
<organism evidence="15 16">
    <name type="scientific">Chrysochloris asiatica</name>
    <name type="common">Cape golden mole</name>
    <dbReference type="NCBI Taxonomy" id="185453"/>
    <lineage>
        <taxon>Eukaryota</taxon>
        <taxon>Metazoa</taxon>
        <taxon>Chordata</taxon>
        <taxon>Craniata</taxon>
        <taxon>Vertebrata</taxon>
        <taxon>Euteleostomi</taxon>
        <taxon>Mammalia</taxon>
        <taxon>Eutheria</taxon>
        <taxon>Afrotheria</taxon>
        <taxon>Chrysochloridae</taxon>
        <taxon>Chrysochlorinae</taxon>
        <taxon>Chrysochloris</taxon>
    </lineage>
</organism>
<evidence type="ECO:0000259" key="13">
    <source>
        <dbReference type="PROSITE" id="PS51650"/>
    </source>
</evidence>
<keyword evidence="6" id="KW-0344">Guanine-nucleotide releasing factor</keyword>
<dbReference type="InterPro" id="IPR043162">
    <property type="entry name" value="DOCK_C_lobe_C"/>
</dbReference>
<dbReference type="InterPro" id="IPR042455">
    <property type="entry name" value="DOCK_N_sub1"/>
</dbReference>
<dbReference type="Gene3D" id="2.60.40.150">
    <property type="entry name" value="C2 domain"/>
    <property type="match status" value="1"/>
</dbReference>
<dbReference type="InterPro" id="IPR047026">
    <property type="entry name" value="DOCK1_C2"/>
</dbReference>
<proteinExistence type="inferred from homology"/>
<keyword evidence="15" id="KW-1185">Reference proteome</keyword>
<sequence>MQGLGGDLRCLFCIILRVSASSGEGLNLFLTLRGGDGPSVFLTLSGDGPSVFLTRFGDGPSVFLTLHGDGPSVFLTLCREGLSVFLILSGDGLNVFLTLCGDWLSVFLTLSGDGLSVFLTLHGDGLSVFLTLNGDGLNVFLILRGDGLSVFLTLHGDGMTFYNYDARGADELSLQIGDTVHILETYEGWYRGYTLRKKSKKGIFPASYIHLKEAIVEGKGQHETVIPSDLPLIQEVTTTLREWSTIWRQLYVQDNREMFRSVQHMIYDLIEWRSQILSGTLPQDELKELKKKITAKIDYGNRILDLDLVVRDDDGNILDPELTSTISLFRAHEIASKQVEERLQEEKSQKQNIDINRQAKFAATPSFALFVNLKNVVCKIGEDAEVLMSLYDPLESKFISENYLVRWSSSGLPKDIDRLHNLRAVFTDLGSRDLKREKISFVCQIVRVGRMELRDNNTRKLTSGLRRPFGVAVMDVTDIIHGKVDDEDKQHFIPFQPVAGENDFLQTVINKVIAAKEVNHKGQGLWVTLKLLPGDVHQIRKEFPHLVDRTTAVARKTGFPEIIMPGDVRNDIYVTLVQGDFDKGSKTTAKNVEVTVSVYDEDGKRLEHVLFPGAGDEAISEYKSVIYYQVKQPRWFETVKVAIPIEDVNRSHLRFTFRHRSSQDSKDKSEKIFALAFVKLMRYDGTTLRDGEHDLIVYKAEAKKLEDASTYLSLPSTKAELEEKGHSATGKGMQNLGSCTISKDSFQISTLVCSTKLTQNVDLLGLLKWRSNTNLLQQNLKQLMKVDGGEVVKFLQDTLDALFNIMMENSESDTFDTLVFDALVFIIGLIADRKFQHFNPVLETYIKKHFSATLAYTKLTKVLRNYVDNAEKPGINEQLYKAMKALEYIFKFIVRSRILFNQLYENKGEAAFMESLLQLFRSINNMMSSLSDHTVGVKGAALKYLPTIVNDVKLVFDPKELSKMFTEFILNVPMGLLTIQKLYCLIEIIHSDLFIQHDCREILLPVMTDQLKYHLERQEDLEACCQLLSNILEVLYGKDVGPTQRHVQVIMEKLLRTVNRTVISMGRDSELIGNFVACMTAILRQMEDYHYAHLIKTFGKMRTDVVDFLMETFIMFKNLIGKNVYPFDWVIMNMMQNKVFLRAINQYADMLNKKFLDQANFELQLWNNYFHLAVAFLTQESLQLENFSSAKRAKILNKYGDMRRQIGFEIRDMWYNLGQHKIKFIPEMVGPILEMTLIPETELRKATIPIFFDMMQCEFHSTRSFQMFENEIITKLDHEVEGGRGDEQYKVLFDKILLEHCRKHKYLAKTGETFVKLVVRLMERLLDYRTIMHDENKENRMSCTVNVLNFYKEIEREEMYIRYLYKLCDLHTECDNYTEAAYTLLLHAKLLKWSEDVCAAHLTQRDGYQAATQGQLKERLYQEIIHYFDKGKMWEEAIALGKELAEQYENEMFDYEQLSELLKKQAQFYENIVKVIRPKPDYFAVGYYGQGFPTFLRGKVFIYRGKEYERREDFEARLLTQFPNAEKMKTTSPPGEDIKGSPGQYIQCFTVKPKLDLPPKFHRPVSEQILSFYRVNEVQRFEYSRPIRKGEKNPDNEFANMWIERTIYMTAYKLPGILRWFEVKSVFMVEISPLENAIETMQLTNDKIHSMVQQHLDDPSLPINPLSMLLNGIVDPAVMGGFANYEKAFFTERYLQEHPEGLEKIEKLKDLIAWQIPFLAEGIRIHGDKVTEALRPFHERMEACFKQLKEKVEKQYGVRTMPSSLDDRRGSRPRSMVRSFTMPSSSRPLSVASVSSLSSDSTPSRPGSDGFVLEPLLPKKMHSRSQDKLDKEDTDKEKKEKRKEKRNSKHQEIFDKEFKPADISLHPSEAVILSETISPLRPQRPKSQVINTITGDRRFSVSPSPPASQQTPPPVTPRAKLSFSLQASLELNGMTGMEVASVPPPLPLKGSMADYGNVMENQDLVGSPTPPPPPPHQRHLPPPLPSKTPPPPPPKTTRKQTSVDSGIVQ</sequence>
<dbReference type="InterPro" id="IPR027007">
    <property type="entry name" value="C2_DOCK-type_domain"/>
</dbReference>
<evidence type="ECO:0000256" key="3">
    <source>
        <dbReference type="ARBA" id="ARBA00022443"/>
    </source>
</evidence>
<accession>A0A9B0TPA4</accession>
<feature type="compositionally biased region" description="Low complexity" evidence="11">
    <location>
        <begin position="1783"/>
        <end position="1810"/>
    </location>
</feature>
<evidence type="ECO:0000256" key="8">
    <source>
        <dbReference type="PROSITE-ProRule" id="PRU00192"/>
    </source>
</evidence>
<evidence type="ECO:0000256" key="1">
    <source>
        <dbReference type="ARBA" id="ARBA00004370"/>
    </source>
</evidence>
<dbReference type="InterPro" id="IPR016024">
    <property type="entry name" value="ARM-type_fold"/>
</dbReference>
<dbReference type="InterPro" id="IPR026791">
    <property type="entry name" value="DOCK"/>
</dbReference>
<comment type="subcellular location">
    <subcellularLocation>
        <location evidence="2">Cytoplasm</location>
    </subcellularLocation>
    <subcellularLocation>
        <location evidence="1">Membrane</location>
    </subcellularLocation>
</comment>
<protein>
    <submittedName>
        <fullName evidence="16">Dedicator of cytokinesis protein 1</fullName>
    </submittedName>
</protein>
<dbReference type="RefSeq" id="XP_006867536.1">
    <property type="nucleotide sequence ID" value="XM_006867474.1"/>
</dbReference>
<dbReference type="PROSITE" id="PS51650">
    <property type="entry name" value="C2_DOCK"/>
    <property type="match status" value="1"/>
</dbReference>
<evidence type="ECO:0000259" key="14">
    <source>
        <dbReference type="PROSITE" id="PS51651"/>
    </source>
</evidence>
<dbReference type="SUPFAM" id="SSF50044">
    <property type="entry name" value="SH3-domain"/>
    <property type="match status" value="1"/>
</dbReference>
<dbReference type="PANTHER" id="PTHR45653:SF1">
    <property type="entry name" value="DEDICATOR OF CYTOKINESIS PROTEIN 1"/>
    <property type="match status" value="1"/>
</dbReference>
<evidence type="ECO:0000256" key="10">
    <source>
        <dbReference type="SAM" id="Coils"/>
    </source>
</evidence>
<dbReference type="CDD" id="cd12051">
    <property type="entry name" value="SH3_DOCK1_5_A"/>
    <property type="match status" value="1"/>
</dbReference>
<dbReference type="CDD" id="cd11707">
    <property type="entry name" value="DHR2_DOCK1"/>
    <property type="match status" value="1"/>
</dbReference>
<gene>
    <name evidence="16" type="primary">DOCK1</name>
</gene>
<dbReference type="GO" id="GO:0007520">
    <property type="term" value="P:myoblast fusion"/>
    <property type="evidence" value="ECO:0007669"/>
    <property type="project" value="TreeGrafter"/>
</dbReference>
<dbReference type="Gene3D" id="1.20.1270.350">
    <property type="entry name" value="Dedicator of cytokinesis N-terminal subdomain"/>
    <property type="match status" value="1"/>
</dbReference>
<dbReference type="InterPro" id="IPR036028">
    <property type="entry name" value="SH3-like_dom_sf"/>
</dbReference>
<dbReference type="Pfam" id="PF00018">
    <property type="entry name" value="SH3_1"/>
    <property type="match status" value="1"/>
</dbReference>
<dbReference type="CDD" id="cd08694">
    <property type="entry name" value="C2_Dock-A"/>
    <property type="match status" value="1"/>
</dbReference>
<comment type="similarity">
    <text evidence="9">Belongs to the DOCK family.</text>
</comment>
<dbReference type="InterPro" id="IPR001452">
    <property type="entry name" value="SH3_domain"/>
</dbReference>
<dbReference type="InterPro" id="IPR046769">
    <property type="entry name" value="DOCKER_Lobe_A"/>
</dbReference>
<dbReference type="Pfam" id="PF06920">
    <property type="entry name" value="DHR-2_Lobe_A"/>
    <property type="match status" value="1"/>
</dbReference>
<dbReference type="FunFam" id="1.25.40.410:FF:000004">
    <property type="entry name" value="Dedicator of cytokinesis protein 1"/>
    <property type="match status" value="1"/>
</dbReference>
<dbReference type="GO" id="GO:0005085">
    <property type="term" value="F:guanyl-nucleotide exchange factor activity"/>
    <property type="evidence" value="ECO:0007669"/>
    <property type="project" value="UniProtKB-KW"/>
</dbReference>
<dbReference type="GO" id="GO:0005886">
    <property type="term" value="C:plasma membrane"/>
    <property type="evidence" value="ECO:0007669"/>
    <property type="project" value="TreeGrafter"/>
</dbReference>
<dbReference type="InterPro" id="IPR035892">
    <property type="entry name" value="C2_domain_sf"/>
</dbReference>
<evidence type="ECO:0000256" key="2">
    <source>
        <dbReference type="ARBA" id="ARBA00004496"/>
    </source>
</evidence>
<dbReference type="FunFam" id="2.60.40.150:FF:000044">
    <property type="entry name" value="dedicator of cytokinesis protein 1"/>
    <property type="match status" value="1"/>
</dbReference>
<name>A0A9B0TPA4_CHRAS</name>
<dbReference type="PANTHER" id="PTHR45653">
    <property type="entry name" value="DEDICATOR OF CYTOKINESIS"/>
    <property type="match status" value="1"/>
</dbReference>
<evidence type="ECO:0000259" key="12">
    <source>
        <dbReference type="PROSITE" id="PS50002"/>
    </source>
</evidence>
<feature type="domain" description="SH3" evidence="12">
    <location>
        <begin position="153"/>
        <end position="214"/>
    </location>
</feature>
<dbReference type="Pfam" id="PF20422">
    <property type="entry name" value="DHR-2_Lobe_B"/>
    <property type="match status" value="1"/>
</dbReference>
<keyword evidence="4" id="KW-0963">Cytoplasm</keyword>
<evidence type="ECO:0000256" key="4">
    <source>
        <dbReference type="ARBA" id="ARBA00022490"/>
    </source>
</evidence>
<feature type="compositionally biased region" description="Polar residues" evidence="11">
    <location>
        <begin position="1885"/>
        <end position="1894"/>
    </location>
</feature>
<feature type="compositionally biased region" description="Pro residues" evidence="11">
    <location>
        <begin position="1903"/>
        <end position="1916"/>
    </location>
</feature>
<dbReference type="Pfam" id="PF14429">
    <property type="entry name" value="DOCK-C2"/>
    <property type="match status" value="1"/>
</dbReference>
<feature type="region of interest" description="Disordered" evidence="11">
    <location>
        <begin position="1756"/>
        <end position="1857"/>
    </location>
</feature>
<dbReference type="InterPro" id="IPR043161">
    <property type="entry name" value="DOCK_C_lobe_A"/>
</dbReference>
<dbReference type="InterPro" id="IPR056372">
    <property type="entry name" value="TPR_DOCK"/>
</dbReference>
<dbReference type="PROSITE" id="PS51651">
    <property type="entry name" value="DOCKER"/>
    <property type="match status" value="1"/>
</dbReference>
<dbReference type="GO" id="GO:0031267">
    <property type="term" value="F:small GTPase binding"/>
    <property type="evidence" value="ECO:0007669"/>
    <property type="project" value="TreeGrafter"/>
</dbReference>
<evidence type="ECO:0000256" key="11">
    <source>
        <dbReference type="SAM" id="MobiDB-lite"/>
    </source>
</evidence>
<feature type="compositionally biased region" description="Basic and acidic residues" evidence="11">
    <location>
        <begin position="1824"/>
        <end position="1838"/>
    </location>
</feature>
<feature type="region of interest" description="Disordered" evidence="11">
    <location>
        <begin position="1877"/>
        <end position="1918"/>
    </location>
</feature>
<dbReference type="InterPro" id="IPR046773">
    <property type="entry name" value="DOCKER_Lobe_C"/>
</dbReference>
<dbReference type="Pfam" id="PF16172">
    <property type="entry name" value="DOCK_N"/>
    <property type="match status" value="1"/>
</dbReference>
<dbReference type="FunFam" id="1.20.58.740:FF:000004">
    <property type="entry name" value="Dedicator of cytokinesis protein 1"/>
    <property type="match status" value="1"/>
</dbReference>
<evidence type="ECO:0000313" key="15">
    <source>
        <dbReference type="Proteomes" id="UP000504623"/>
    </source>
</evidence>
<dbReference type="Gene3D" id="1.20.58.740">
    <property type="match status" value="1"/>
</dbReference>
<dbReference type="CTD" id="1793"/>
<feature type="domain" description="C2 DOCK-type" evidence="13">
    <location>
        <begin position="569"/>
        <end position="753"/>
    </location>
</feature>
<evidence type="ECO:0000313" key="16">
    <source>
        <dbReference type="RefSeq" id="XP_006867536.1"/>
    </source>
</evidence>
<dbReference type="GO" id="GO:0007264">
    <property type="term" value="P:small GTPase-mediated signal transduction"/>
    <property type="evidence" value="ECO:0007669"/>
    <property type="project" value="InterPro"/>
</dbReference>
<feature type="domain" description="DOCKER" evidence="14">
    <location>
        <begin position="1351"/>
        <end position="1761"/>
    </location>
</feature>
<keyword evidence="10" id="KW-0175">Coiled coil</keyword>
<keyword evidence="7" id="KW-0472">Membrane</keyword>
<feature type="compositionally biased region" description="Polar residues" evidence="11">
    <location>
        <begin position="1999"/>
        <end position="2009"/>
    </location>
</feature>
<dbReference type="GO" id="GO:0016477">
    <property type="term" value="P:cell migration"/>
    <property type="evidence" value="ECO:0007669"/>
    <property type="project" value="TreeGrafter"/>
</dbReference>
<evidence type="ECO:0000256" key="7">
    <source>
        <dbReference type="ARBA" id="ARBA00023136"/>
    </source>
</evidence>
<dbReference type="SUPFAM" id="SSF48371">
    <property type="entry name" value="ARM repeat"/>
    <property type="match status" value="1"/>
</dbReference>
<reference evidence="16" key="1">
    <citation type="submission" date="2025-08" db="UniProtKB">
        <authorList>
            <consortium name="RefSeq"/>
        </authorList>
    </citation>
    <scope>IDENTIFICATION</scope>
    <source>
        <tissue evidence="16">Spleen</tissue>
    </source>
</reference>
<feature type="compositionally biased region" description="Pro residues" evidence="11">
    <location>
        <begin position="1968"/>
        <end position="1995"/>
    </location>
</feature>
<dbReference type="Proteomes" id="UP000504623">
    <property type="component" value="Unplaced"/>
</dbReference>
<dbReference type="SMART" id="SM00326">
    <property type="entry name" value="SH3"/>
    <property type="match status" value="1"/>
</dbReference>
<dbReference type="InterPro" id="IPR032376">
    <property type="entry name" value="DOCK_N"/>
</dbReference>
<dbReference type="FunFam" id="1.20.1270.350:FF:000001">
    <property type="entry name" value="dedicator of cytokinesis protein 4"/>
    <property type="match status" value="1"/>
</dbReference>
<feature type="compositionally biased region" description="Basic residues" evidence="11">
    <location>
        <begin position="1839"/>
        <end position="1848"/>
    </location>
</feature>
<dbReference type="InterPro" id="IPR047025">
    <property type="entry name" value="DOCK1_5_SH3"/>
</dbReference>
<dbReference type="PROSITE" id="PS50002">
    <property type="entry name" value="SH3"/>
    <property type="match status" value="1"/>
</dbReference>
<dbReference type="Pfam" id="PF20421">
    <property type="entry name" value="DHR-2_Lobe_C"/>
    <property type="match status" value="1"/>
</dbReference>
<dbReference type="Pfam" id="PF23554">
    <property type="entry name" value="TPR_DOCK"/>
    <property type="match status" value="1"/>
</dbReference>
<keyword evidence="5" id="KW-0597">Phosphoprotein</keyword>
<evidence type="ECO:0000256" key="5">
    <source>
        <dbReference type="ARBA" id="ARBA00022553"/>
    </source>
</evidence>
<dbReference type="InterPro" id="IPR046770">
    <property type="entry name" value="DOCKER_Lobe_B"/>
</dbReference>
<feature type="coiled-coil region" evidence="10">
    <location>
        <begin position="329"/>
        <end position="356"/>
    </location>
</feature>
<evidence type="ECO:0000256" key="6">
    <source>
        <dbReference type="ARBA" id="ARBA00022658"/>
    </source>
</evidence>
<evidence type="ECO:0000256" key="9">
    <source>
        <dbReference type="PROSITE-ProRule" id="PRU00983"/>
    </source>
</evidence>
<dbReference type="Gene3D" id="1.25.40.410">
    <property type="match status" value="1"/>
</dbReference>
<dbReference type="GeneID" id="102821303"/>
<dbReference type="InterPro" id="IPR027357">
    <property type="entry name" value="DOCKER_dom"/>
</dbReference>